<dbReference type="PANTHER" id="PTHR42663:SF4">
    <property type="entry name" value="SLL1036 PROTEIN"/>
    <property type="match status" value="1"/>
</dbReference>
<dbReference type="EMBL" id="LCTZ01000002">
    <property type="protein sequence ID" value="KQC28638.1"/>
    <property type="molecule type" value="Genomic_DNA"/>
</dbReference>
<dbReference type="AlphaFoldDB" id="A0A0Q1H549"/>
<accession>A0A0Q1H549</accession>
<proteinExistence type="predicted"/>
<dbReference type="PATRIC" id="fig|1547436.3.peg.205"/>
<dbReference type="InterPro" id="IPR036866">
    <property type="entry name" value="RibonucZ/Hydroxyglut_hydro"/>
</dbReference>
<dbReference type="STRING" id="346185.AAY42_01005"/>
<dbReference type="InterPro" id="IPR001279">
    <property type="entry name" value="Metallo-B-lactamas"/>
</dbReference>
<protein>
    <recommendedName>
        <fullName evidence="1">Metallo-beta-lactamase domain-containing protein</fullName>
    </recommendedName>
</protein>
<name>A0A0Q1H549_9FLAO</name>
<evidence type="ECO:0000313" key="2">
    <source>
        <dbReference type="EMBL" id="KQC28638.1"/>
    </source>
</evidence>
<organism evidence="2 3">
    <name type="scientific">Flagellimonas eckloniae</name>
    <dbReference type="NCBI Taxonomy" id="346185"/>
    <lineage>
        <taxon>Bacteria</taxon>
        <taxon>Pseudomonadati</taxon>
        <taxon>Bacteroidota</taxon>
        <taxon>Flavobacteriia</taxon>
        <taxon>Flavobacteriales</taxon>
        <taxon>Flavobacteriaceae</taxon>
        <taxon>Flagellimonas</taxon>
    </lineage>
</organism>
<dbReference type="SUPFAM" id="SSF56281">
    <property type="entry name" value="Metallo-hydrolase/oxidoreductase"/>
    <property type="match status" value="1"/>
</dbReference>
<sequence>MNRTFKFIILVSKNLIMLIKFFGTRGSIPICDSGFQEFGGNTSCVAVMDESKKGSVLVFDAGTGIRNLGKELMQRDFEPNDRIVMAFSHFHWDHLQGFPFFAPAYDVSKKIDIIAMGQDLSSPNLKAVFANQMESTYFPVSLDNMGAQFNFLTKEANSQYFSTGKSGSLFSNKHNHPGGAYGYRLEVEGKVFVYCTDVEHGETLDQNVIDFAKDADVLIHEAQYTPDELSNFKGWGHSSWEQAIEVAERAGVKKLYLTHHDPEHNDDFIRAEEKKCQARFKDCFFAREGQEVLI</sequence>
<feature type="domain" description="Metallo-beta-lactamase" evidence="1">
    <location>
        <begin position="58"/>
        <end position="260"/>
    </location>
</feature>
<keyword evidence="3" id="KW-1185">Reference proteome</keyword>
<comment type="caution">
    <text evidence="2">The sequence shown here is derived from an EMBL/GenBank/DDBJ whole genome shotgun (WGS) entry which is preliminary data.</text>
</comment>
<reference evidence="2 3" key="1">
    <citation type="submission" date="2015-04" db="EMBL/GenBank/DDBJ databases">
        <title>Complete genome of flavobacterium.</title>
        <authorList>
            <person name="Kwon Y.M."/>
            <person name="Kim S.-J."/>
        </authorList>
    </citation>
    <scope>NUCLEOTIDE SEQUENCE [LARGE SCALE GENOMIC DNA]</scope>
    <source>
        <strain evidence="2 3">DK169</strain>
    </source>
</reference>
<evidence type="ECO:0000313" key="3">
    <source>
        <dbReference type="Proteomes" id="UP000050827"/>
    </source>
</evidence>
<evidence type="ECO:0000259" key="1">
    <source>
        <dbReference type="Pfam" id="PF12706"/>
    </source>
</evidence>
<gene>
    <name evidence="2" type="ORF">AAY42_01005</name>
</gene>
<dbReference type="Proteomes" id="UP000050827">
    <property type="component" value="Unassembled WGS sequence"/>
</dbReference>
<dbReference type="PANTHER" id="PTHR42663">
    <property type="entry name" value="HYDROLASE C777.06C-RELATED-RELATED"/>
    <property type="match status" value="1"/>
</dbReference>
<dbReference type="Gene3D" id="3.60.15.10">
    <property type="entry name" value="Ribonuclease Z/Hydroxyacylglutathione hydrolase-like"/>
    <property type="match status" value="1"/>
</dbReference>
<dbReference type="CDD" id="cd07715">
    <property type="entry name" value="TaR3-like_MBL-fold"/>
    <property type="match status" value="1"/>
</dbReference>
<dbReference type="Pfam" id="PF12706">
    <property type="entry name" value="Lactamase_B_2"/>
    <property type="match status" value="1"/>
</dbReference>